<accession>A0AAD1I034</accession>
<sequence length="238" mass="26818">MADAWAFRLDTIDVASEFNWRPEHTSRIDEFTKDGTRITVHYSLDDEITSVVRQRPNRDEEFFSQDSPGNNDRLRAWLTGRPSVAAAASPMELFEGLTIKFDGTNPWPPQHFLDAVEDPADHAFLRRILELMHATSQLPTMGDYCHLCFGQYPGGALFVYPSMRRYPPYKFKIARSGQLLISGCWKSNFKVTGHPGFAELASLLDLDHTGSAPWNPVSGLDADELWDVGERASRAINA</sequence>
<evidence type="ECO:0000313" key="1">
    <source>
        <dbReference type="EMBL" id="BBX24033.1"/>
    </source>
</evidence>
<dbReference type="AlphaFoldDB" id="A0AAD1I034"/>
<proteinExistence type="predicted"/>
<gene>
    <name evidence="1" type="ORF">MTER_34440</name>
</gene>
<dbReference type="RefSeq" id="WP_234808508.1">
    <property type="nucleotide sequence ID" value="NZ_AP022564.1"/>
</dbReference>
<protein>
    <submittedName>
        <fullName evidence="1">Uncharacterized protein</fullName>
    </submittedName>
</protein>
<evidence type="ECO:0000313" key="2">
    <source>
        <dbReference type="Proteomes" id="UP000467636"/>
    </source>
</evidence>
<reference evidence="1 2" key="1">
    <citation type="journal article" date="2019" name="Emerg. Microbes Infect.">
        <title>Comprehensive subspecies identification of 175 nontuberculous mycobacteria species based on 7547 genomic profiles.</title>
        <authorList>
            <person name="Matsumoto Y."/>
            <person name="Kinjo T."/>
            <person name="Motooka D."/>
            <person name="Nabeya D."/>
            <person name="Jung N."/>
            <person name="Uechi K."/>
            <person name="Horii T."/>
            <person name="Iida T."/>
            <person name="Fujita J."/>
            <person name="Nakamura S."/>
        </authorList>
    </citation>
    <scope>NUCLEOTIDE SEQUENCE [LARGE SCALE GENOMIC DNA]</scope>
    <source>
        <strain evidence="1 2">JCM 12143</strain>
    </source>
</reference>
<dbReference type="EMBL" id="AP022564">
    <property type="protein sequence ID" value="BBX24033.1"/>
    <property type="molecule type" value="Genomic_DNA"/>
</dbReference>
<keyword evidence="2" id="KW-1185">Reference proteome</keyword>
<organism evidence="1 2">
    <name type="scientific">Mycolicibacter terrae</name>
    <dbReference type="NCBI Taxonomy" id="1788"/>
    <lineage>
        <taxon>Bacteria</taxon>
        <taxon>Bacillati</taxon>
        <taxon>Actinomycetota</taxon>
        <taxon>Actinomycetes</taxon>
        <taxon>Mycobacteriales</taxon>
        <taxon>Mycobacteriaceae</taxon>
        <taxon>Mycolicibacter</taxon>
    </lineage>
</organism>
<name>A0AAD1I034_9MYCO</name>
<dbReference type="Proteomes" id="UP000467636">
    <property type="component" value="Chromosome"/>
</dbReference>